<name>A0AAE3QRE4_9BACT</name>
<evidence type="ECO:0000256" key="4">
    <source>
        <dbReference type="ARBA" id="ARBA00022989"/>
    </source>
</evidence>
<dbReference type="Pfam" id="PF12704">
    <property type="entry name" value="MacB_PCD"/>
    <property type="match status" value="1"/>
</dbReference>
<dbReference type="PANTHER" id="PTHR30572:SF18">
    <property type="entry name" value="ABC-TYPE MACROLIDE FAMILY EXPORT SYSTEM PERMEASE COMPONENT 2"/>
    <property type="match status" value="1"/>
</dbReference>
<feature type="transmembrane region" description="Helical" evidence="6">
    <location>
        <begin position="18"/>
        <end position="41"/>
    </location>
</feature>
<evidence type="ECO:0000256" key="5">
    <source>
        <dbReference type="ARBA" id="ARBA00023136"/>
    </source>
</evidence>
<evidence type="ECO:0000313" key="10">
    <source>
        <dbReference type="Proteomes" id="UP001241110"/>
    </source>
</evidence>
<feature type="transmembrane region" description="Helical" evidence="6">
    <location>
        <begin position="438"/>
        <end position="462"/>
    </location>
</feature>
<dbReference type="GO" id="GO:0005886">
    <property type="term" value="C:plasma membrane"/>
    <property type="evidence" value="ECO:0007669"/>
    <property type="project" value="UniProtKB-SubCell"/>
</dbReference>
<keyword evidence="4 6" id="KW-1133">Transmembrane helix</keyword>
<comment type="caution">
    <text evidence="9">The sequence shown here is derived from an EMBL/GenBank/DDBJ whole genome shotgun (WGS) entry which is preliminary data.</text>
</comment>
<evidence type="ECO:0000256" key="6">
    <source>
        <dbReference type="SAM" id="Phobius"/>
    </source>
</evidence>
<keyword evidence="2" id="KW-1003">Cell membrane</keyword>
<dbReference type="InterPro" id="IPR050250">
    <property type="entry name" value="Macrolide_Exporter_MacB"/>
</dbReference>
<gene>
    <name evidence="9" type="ORF">QNI16_15095</name>
</gene>
<dbReference type="InterPro" id="IPR003838">
    <property type="entry name" value="ABC3_permease_C"/>
</dbReference>
<evidence type="ECO:0000256" key="2">
    <source>
        <dbReference type="ARBA" id="ARBA00022475"/>
    </source>
</evidence>
<feature type="domain" description="ABC3 transporter permease C-terminal" evidence="7">
    <location>
        <begin position="307"/>
        <end position="422"/>
    </location>
</feature>
<proteinExistence type="predicted"/>
<protein>
    <submittedName>
        <fullName evidence="9">ABC transporter permease</fullName>
    </submittedName>
</protein>
<reference evidence="9" key="1">
    <citation type="submission" date="2023-05" db="EMBL/GenBank/DDBJ databases">
        <authorList>
            <person name="Zhang X."/>
        </authorList>
    </citation>
    <scope>NUCLEOTIDE SEQUENCE</scope>
    <source>
        <strain evidence="9">YF14B1</strain>
    </source>
</reference>
<evidence type="ECO:0000313" key="9">
    <source>
        <dbReference type="EMBL" id="MDJ1481825.1"/>
    </source>
</evidence>
<evidence type="ECO:0000256" key="1">
    <source>
        <dbReference type="ARBA" id="ARBA00004651"/>
    </source>
</evidence>
<organism evidence="9 10">
    <name type="scientific">Xanthocytophaga flava</name>
    <dbReference type="NCBI Taxonomy" id="3048013"/>
    <lineage>
        <taxon>Bacteria</taxon>
        <taxon>Pseudomonadati</taxon>
        <taxon>Bacteroidota</taxon>
        <taxon>Cytophagia</taxon>
        <taxon>Cytophagales</taxon>
        <taxon>Rhodocytophagaceae</taxon>
        <taxon>Xanthocytophaga</taxon>
    </lineage>
</organism>
<dbReference type="AlphaFoldDB" id="A0AAE3QRE4"/>
<feature type="transmembrane region" description="Helical" evidence="6">
    <location>
        <begin position="395"/>
        <end position="418"/>
    </location>
</feature>
<dbReference type="EMBL" id="JASJOS010000006">
    <property type="protein sequence ID" value="MDJ1481825.1"/>
    <property type="molecule type" value="Genomic_DNA"/>
</dbReference>
<dbReference type="InterPro" id="IPR025857">
    <property type="entry name" value="MacB_PCD"/>
</dbReference>
<comment type="subcellular location">
    <subcellularLocation>
        <location evidence="1">Cell membrane</location>
        <topology evidence="1">Multi-pass membrane protein</topology>
    </subcellularLocation>
</comment>
<dbReference type="GO" id="GO:0022857">
    <property type="term" value="F:transmembrane transporter activity"/>
    <property type="evidence" value="ECO:0007669"/>
    <property type="project" value="TreeGrafter"/>
</dbReference>
<keyword evidence="5 6" id="KW-0472">Membrane</keyword>
<evidence type="ECO:0000259" key="7">
    <source>
        <dbReference type="Pfam" id="PF02687"/>
    </source>
</evidence>
<sequence>MLTNYLKIAFRNIWRNKLYAIITVLGLSIGITCVLLAVLYIQDERHFDNFHTKKSQLYRITTSIIQEKGDQTQITGGTGQVQGPAFKTQVPEVNSYVRVMGGDISADVRANNKVLKLHPLYVDANFLDVFTFKLLQGNPQTVLQNANSVVITEETALRFFNTTDIIGQTLYLDADPSFQKIGKPLLITGVIQNPPYNSSFQFDLLHPFQYMQVSFEDTSWLNAYLSTFVVLHPNADLSTVSQKFNKIHARLSQSELATNHTQYPKIQYGLQNILDIHLNPLNNGTGNVEGGILYGSKPIYSYLFLGISTLILLMASSNFVNISIANSLKRAKEVGIRKVTGGSQYQIIFQFLGESMLLSLVAFVVSALWIQLTLPAFNQLAEKHLVLSDTLDSQLYIYIGLLFLINTLLTGFYPAFVLSRFKPVEVLYRKVKKTGNSLLGRTLIVFQFALAIFLLIASIIFYNQMEYIQTKDLGYNPHQIIRTHINGNREYQTVQTILRNEIAKVPPIQQISFGEEFSSLTTDIRVGSEIIKSHYQSIDEAYIPMLGIKIKEGRNFANSFLTDKTQNIIVNEAFVKAARLKQPIGTILQNFERRQGSLVIVGVVQNYHSGSLREKLQPMVLFMSNEYTGGIWLKIDKLKQQEALQAFEKIYKQAMPDASYEYHFLSELNAKEYIQEQRWQQIIGIATILSILICCSGLFGLAHLSAHQRIKEIGIRKVLGASISHIVFLVSSSFLQLVLLGFVIATPVAWFVMHQWLRDFAYHISIRGWMFLLTGSFISLIALLTVGYQAIRAALKNPTESLKAE</sequence>
<dbReference type="PANTHER" id="PTHR30572">
    <property type="entry name" value="MEMBRANE COMPONENT OF TRANSPORTER-RELATED"/>
    <property type="match status" value="1"/>
</dbReference>
<feature type="transmembrane region" description="Helical" evidence="6">
    <location>
        <begin position="347"/>
        <end position="370"/>
    </location>
</feature>
<feature type="transmembrane region" description="Helical" evidence="6">
    <location>
        <begin position="764"/>
        <end position="786"/>
    </location>
</feature>
<keyword evidence="3 6" id="KW-0812">Transmembrane</keyword>
<feature type="domain" description="ABC3 transporter permease C-terminal" evidence="7">
    <location>
        <begin position="685"/>
        <end position="798"/>
    </location>
</feature>
<dbReference type="RefSeq" id="WP_313980135.1">
    <property type="nucleotide sequence ID" value="NZ_JASJOS010000006.1"/>
</dbReference>
<feature type="transmembrane region" description="Helical" evidence="6">
    <location>
        <begin position="682"/>
        <end position="705"/>
    </location>
</feature>
<feature type="transmembrane region" description="Helical" evidence="6">
    <location>
        <begin position="302"/>
        <end position="326"/>
    </location>
</feature>
<feature type="domain" description="MacB-like periplasmic core" evidence="8">
    <location>
        <begin position="21"/>
        <end position="246"/>
    </location>
</feature>
<evidence type="ECO:0000259" key="8">
    <source>
        <dbReference type="Pfam" id="PF12704"/>
    </source>
</evidence>
<dbReference type="Pfam" id="PF02687">
    <property type="entry name" value="FtsX"/>
    <property type="match status" value="2"/>
</dbReference>
<feature type="transmembrane region" description="Helical" evidence="6">
    <location>
        <begin position="726"/>
        <end position="752"/>
    </location>
</feature>
<evidence type="ECO:0000256" key="3">
    <source>
        <dbReference type="ARBA" id="ARBA00022692"/>
    </source>
</evidence>
<accession>A0AAE3QRE4</accession>
<dbReference type="Proteomes" id="UP001241110">
    <property type="component" value="Unassembled WGS sequence"/>
</dbReference>